<dbReference type="AlphaFoldDB" id="A0A1B8PJ51"/>
<gene>
    <name evidence="1" type="ORF">A9Z60_10290</name>
</gene>
<accession>A0A1B8PJ51</accession>
<dbReference type="Proteomes" id="UP000092671">
    <property type="component" value="Unassembled WGS sequence"/>
</dbReference>
<organism evidence="1 2">
    <name type="scientific">Moraxella nonliquefaciens</name>
    <dbReference type="NCBI Taxonomy" id="478"/>
    <lineage>
        <taxon>Bacteria</taxon>
        <taxon>Pseudomonadati</taxon>
        <taxon>Pseudomonadota</taxon>
        <taxon>Gammaproteobacteria</taxon>
        <taxon>Moraxellales</taxon>
        <taxon>Moraxellaceae</taxon>
        <taxon>Moraxella</taxon>
    </lineage>
</organism>
<evidence type="ECO:0000313" key="2">
    <source>
        <dbReference type="Proteomes" id="UP000092671"/>
    </source>
</evidence>
<dbReference type="EMBL" id="LZDN01000038">
    <property type="protein sequence ID" value="OBX49565.1"/>
    <property type="molecule type" value="Genomic_DNA"/>
</dbReference>
<comment type="caution">
    <text evidence="1">The sequence shown here is derived from an EMBL/GenBank/DDBJ whole genome shotgun (WGS) entry which is preliminary data.</text>
</comment>
<protein>
    <submittedName>
        <fullName evidence="1">Uncharacterized protein</fullName>
    </submittedName>
</protein>
<sequence length="60" mass="7058">MRAHWCVSLVCVHYKSNFTNNQALTLDLQAFAKNGVTYTMFYTTDDLHHFFSLFTPYFCP</sequence>
<proteinExistence type="predicted"/>
<name>A0A1B8PJ51_MORNO</name>
<evidence type="ECO:0000313" key="1">
    <source>
        <dbReference type="EMBL" id="OBX49565.1"/>
    </source>
</evidence>
<reference evidence="1 2" key="1">
    <citation type="submission" date="2016-06" db="EMBL/GenBank/DDBJ databases">
        <title>Draft genome of Moraxella nonliquefaciens CCUG 60284.</title>
        <authorList>
            <person name="Salva-Serra F."/>
            <person name="Engstrom-Jakobsson H."/>
            <person name="Thorell K."/>
            <person name="Gonzales-Siles L."/>
            <person name="Karlsson R."/>
            <person name="Boulund F."/>
            <person name="Engstrand L."/>
            <person name="Kristiansson E."/>
            <person name="Moore E."/>
        </authorList>
    </citation>
    <scope>NUCLEOTIDE SEQUENCE [LARGE SCALE GENOMIC DNA]</scope>
    <source>
        <strain evidence="1 2">CCUG 60284</strain>
    </source>
</reference>